<dbReference type="NCBIfam" id="TIGR00229">
    <property type="entry name" value="sensory_box"/>
    <property type="match status" value="2"/>
</dbReference>
<keyword evidence="5 15" id="KW-0597">Phosphoprotein</keyword>
<dbReference type="InterPro" id="IPR011006">
    <property type="entry name" value="CheY-like_superfamily"/>
</dbReference>
<evidence type="ECO:0000256" key="3">
    <source>
        <dbReference type="ARBA" id="ARBA00012438"/>
    </source>
</evidence>
<evidence type="ECO:0000256" key="1">
    <source>
        <dbReference type="ARBA" id="ARBA00000085"/>
    </source>
</evidence>
<feature type="domain" description="PAC" evidence="20">
    <location>
        <begin position="137"/>
        <end position="192"/>
    </location>
</feature>
<dbReference type="SUPFAM" id="SSF55785">
    <property type="entry name" value="PYP-like sensor domain (PAS domain)"/>
    <property type="match status" value="2"/>
</dbReference>
<dbReference type="InterPro" id="IPR035965">
    <property type="entry name" value="PAS-like_dom_sf"/>
</dbReference>
<dbReference type="FunFam" id="1.10.287.130:FF:000004">
    <property type="entry name" value="Ethylene receptor 1"/>
    <property type="match status" value="1"/>
</dbReference>
<feature type="coiled-coil region" evidence="16">
    <location>
        <begin position="306"/>
        <end position="336"/>
    </location>
</feature>
<dbReference type="InterPro" id="IPR036097">
    <property type="entry name" value="HisK_dim/P_sf"/>
</dbReference>
<dbReference type="GO" id="GO:0005524">
    <property type="term" value="F:ATP binding"/>
    <property type="evidence" value="ECO:0007669"/>
    <property type="project" value="UniProtKB-KW"/>
</dbReference>
<evidence type="ECO:0000256" key="2">
    <source>
        <dbReference type="ARBA" id="ARBA00004651"/>
    </source>
</evidence>
<dbReference type="PANTHER" id="PTHR45339">
    <property type="entry name" value="HYBRID SIGNAL TRANSDUCTION HISTIDINE KINASE J"/>
    <property type="match status" value="1"/>
</dbReference>
<dbReference type="SMART" id="SM00448">
    <property type="entry name" value="REC"/>
    <property type="match status" value="1"/>
</dbReference>
<feature type="domain" description="PAS" evidence="19">
    <location>
        <begin position="193"/>
        <end position="239"/>
    </location>
</feature>
<evidence type="ECO:0000256" key="12">
    <source>
        <dbReference type="ARBA" id="ARBA00023012"/>
    </source>
</evidence>
<keyword evidence="12" id="KW-0902">Two-component regulatory system</keyword>
<dbReference type="InterPro" id="IPR003661">
    <property type="entry name" value="HisK_dim/P_dom"/>
</dbReference>
<evidence type="ECO:0000256" key="16">
    <source>
        <dbReference type="SAM" id="Coils"/>
    </source>
</evidence>
<dbReference type="InterPro" id="IPR004358">
    <property type="entry name" value="Sig_transdc_His_kin-like_C"/>
</dbReference>
<dbReference type="Pfam" id="PF01627">
    <property type="entry name" value="Hpt"/>
    <property type="match status" value="1"/>
</dbReference>
<dbReference type="Pfam" id="PF13426">
    <property type="entry name" value="PAS_9"/>
    <property type="match status" value="2"/>
</dbReference>
<dbReference type="EMBL" id="CP029480">
    <property type="protein sequence ID" value="AWV99096.1"/>
    <property type="molecule type" value="Genomic_DNA"/>
</dbReference>
<keyword evidence="13" id="KW-0472">Membrane</keyword>
<dbReference type="Pfam" id="PF02518">
    <property type="entry name" value="HATPase_c"/>
    <property type="match status" value="1"/>
</dbReference>
<keyword evidence="8" id="KW-0547">Nucleotide-binding</keyword>
<dbReference type="PROSITE" id="PS50113">
    <property type="entry name" value="PAC"/>
    <property type="match status" value="2"/>
</dbReference>
<reference evidence="22 23" key="1">
    <citation type="submission" date="2018-05" db="EMBL/GenBank/DDBJ databases">
        <title>Complete genome sequence of Arcticibacterium luteifluviistationis SM1504T, a cytophagaceae bacterium isolated from Arctic surface seawater.</title>
        <authorList>
            <person name="Li Y."/>
            <person name="Qin Q.-L."/>
        </authorList>
    </citation>
    <scope>NUCLEOTIDE SEQUENCE [LARGE SCALE GENOMIC DNA]</scope>
    <source>
        <strain evidence="22 23">SM1504</strain>
    </source>
</reference>
<dbReference type="SUPFAM" id="SSF52172">
    <property type="entry name" value="CheY-like"/>
    <property type="match status" value="1"/>
</dbReference>
<keyword evidence="16" id="KW-0175">Coiled coil</keyword>
<keyword evidence="7" id="KW-0812">Transmembrane</keyword>
<evidence type="ECO:0000256" key="6">
    <source>
        <dbReference type="ARBA" id="ARBA00022679"/>
    </source>
</evidence>
<feature type="domain" description="HPt" evidence="21">
    <location>
        <begin position="730"/>
        <end position="828"/>
    </location>
</feature>
<comment type="subcellular location">
    <subcellularLocation>
        <location evidence="2">Cell membrane</location>
        <topology evidence="2">Multi-pass membrane protein</topology>
    </subcellularLocation>
</comment>
<dbReference type="InterPro" id="IPR000700">
    <property type="entry name" value="PAS-assoc_C"/>
</dbReference>
<evidence type="ECO:0000256" key="4">
    <source>
        <dbReference type="ARBA" id="ARBA00022475"/>
    </source>
</evidence>
<evidence type="ECO:0000313" key="23">
    <source>
        <dbReference type="Proteomes" id="UP000249873"/>
    </source>
</evidence>
<evidence type="ECO:0000259" key="20">
    <source>
        <dbReference type="PROSITE" id="PS50113"/>
    </source>
</evidence>
<organism evidence="22 23">
    <name type="scientific">Arcticibacterium luteifluviistationis</name>
    <dbReference type="NCBI Taxonomy" id="1784714"/>
    <lineage>
        <taxon>Bacteria</taxon>
        <taxon>Pseudomonadati</taxon>
        <taxon>Bacteroidota</taxon>
        <taxon>Cytophagia</taxon>
        <taxon>Cytophagales</taxon>
        <taxon>Leadbetterellaceae</taxon>
        <taxon>Arcticibacterium</taxon>
    </lineage>
</organism>
<evidence type="ECO:0000259" key="19">
    <source>
        <dbReference type="PROSITE" id="PS50112"/>
    </source>
</evidence>
<dbReference type="InterPro" id="IPR003594">
    <property type="entry name" value="HATPase_dom"/>
</dbReference>
<dbReference type="PROSITE" id="PS50109">
    <property type="entry name" value="HIS_KIN"/>
    <property type="match status" value="1"/>
</dbReference>
<evidence type="ECO:0000256" key="8">
    <source>
        <dbReference type="ARBA" id="ARBA00022741"/>
    </source>
</evidence>
<dbReference type="InterPro" id="IPR001610">
    <property type="entry name" value="PAC"/>
</dbReference>
<dbReference type="Pfam" id="PF00512">
    <property type="entry name" value="HisKA"/>
    <property type="match status" value="1"/>
</dbReference>
<dbReference type="FunFam" id="3.30.565.10:FF:000010">
    <property type="entry name" value="Sensor histidine kinase RcsC"/>
    <property type="match status" value="1"/>
</dbReference>
<dbReference type="AlphaFoldDB" id="A0A2Z4GCY5"/>
<evidence type="ECO:0000256" key="10">
    <source>
        <dbReference type="ARBA" id="ARBA00022840"/>
    </source>
</evidence>
<dbReference type="InterPro" id="IPR036890">
    <property type="entry name" value="HATPase_C_sf"/>
</dbReference>
<dbReference type="KEGG" id="als:DJ013_13335"/>
<sequence length="828" mass="93951">MSGEEEIQLLKRRVQREKDARKAAELILEEKALELYNANKELQNLNESLAKEVDNRTTDLKVSKKRYQQLVESADEIIYELDAAGKILYANPIAYRILEVSKEELIGKSVMSLLEESHVQPIIDSFINCVQNGIKQAYIEYQIVKKNGDKIWLGQSTQYDFVVLNGENSFVGARAIARDITEKHLAQEQLRRSEEKYRRIMENMDLGFLEIDLNGNIIRAYNRFCVMSGYQESELIGKNATDVLVLDKYRAVVDENKVARLDGLSNSYEIQIRKKNGESLWVLISGGPVYSTRGKIVGSVKIHFDLTEQKRVQQELSEAKQKAEEAERVEKEFLANMSHEIRTPLNAIIGMSHLLYDTRPTPEQVEYFEVINNSANFLHHLISDVLDMAKIGAGKMEAKNEPFDLVGLLKTVEKTYELKLGNRPIELINLYDTDIDYLVSGDETLLNQILLNLVGNSEKFTKEGYIKLETKVTKKEGRKTWFRFSISDTGIGIDKEKQKLIFEKFKQVTSKENAKTKGTGLGLAIVKELVHILGGAVDVDENTGGGTIFTFEIPFEITTIKRSEPLVHAQREKASFEGLSVLLVEDNVLNRRYASTLLKKWNLTIFDANDGLEAISMSNKRKYDLILMDIQMPNLNGYEASIGIRNVANPNQDTPIIAITASAMSFEKSKALDAGMNDILTKPFTPPELEAVLNKYLNIEKSLEAVKPQEKEIDMTELDNARLVEIYGDDLDFKKMVFQMFVDELPNQIEELVDLNESKRWHDLALLAHKMKPAFGMVGLSDVEDELKRIEAGIKNDGISENIEGLINEVLTKLPGYQNLIKNELTKM</sequence>
<dbReference type="SMART" id="SM00086">
    <property type="entry name" value="PAC"/>
    <property type="match status" value="2"/>
</dbReference>
<dbReference type="CDD" id="cd00082">
    <property type="entry name" value="HisKA"/>
    <property type="match status" value="1"/>
</dbReference>
<dbReference type="SUPFAM" id="SSF47384">
    <property type="entry name" value="Homodimeric domain of signal transducing histidine kinase"/>
    <property type="match status" value="1"/>
</dbReference>
<evidence type="ECO:0000256" key="15">
    <source>
        <dbReference type="PROSITE-ProRule" id="PRU00169"/>
    </source>
</evidence>
<comment type="catalytic activity">
    <reaction evidence="1">
        <text>ATP + protein L-histidine = ADP + protein N-phospho-L-histidine.</text>
        <dbReference type="EC" id="2.7.13.3"/>
    </reaction>
</comment>
<evidence type="ECO:0000259" key="18">
    <source>
        <dbReference type="PROSITE" id="PS50110"/>
    </source>
</evidence>
<dbReference type="PRINTS" id="PR00344">
    <property type="entry name" value="BCTRLSENSOR"/>
</dbReference>
<evidence type="ECO:0000313" key="22">
    <source>
        <dbReference type="EMBL" id="AWV99096.1"/>
    </source>
</evidence>
<proteinExistence type="predicted"/>
<dbReference type="GO" id="GO:0000155">
    <property type="term" value="F:phosphorelay sensor kinase activity"/>
    <property type="evidence" value="ECO:0007669"/>
    <property type="project" value="InterPro"/>
</dbReference>
<dbReference type="Gene3D" id="1.20.120.160">
    <property type="entry name" value="HPT domain"/>
    <property type="match status" value="1"/>
</dbReference>
<dbReference type="OrthoDB" id="9781208at2"/>
<dbReference type="SMART" id="SM00091">
    <property type="entry name" value="PAS"/>
    <property type="match status" value="2"/>
</dbReference>
<evidence type="ECO:0000259" key="17">
    <source>
        <dbReference type="PROSITE" id="PS50109"/>
    </source>
</evidence>
<dbReference type="InterPro" id="IPR001789">
    <property type="entry name" value="Sig_transdc_resp-reg_receiver"/>
</dbReference>
<keyword evidence="6" id="KW-0808">Transferase</keyword>
<dbReference type="SUPFAM" id="SSF55874">
    <property type="entry name" value="ATPase domain of HSP90 chaperone/DNA topoisomerase II/histidine kinase"/>
    <property type="match status" value="1"/>
</dbReference>
<dbReference type="Gene3D" id="3.40.50.2300">
    <property type="match status" value="1"/>
</dbReference>
<feature type="coiled-coil region" evidence="16">
    <location>
        <begin position="7"/>
        <end position="59"/>
    </location>
</feature>
<dbReference type="SMART" id="SM00387">
    <property type="entry name" value="HATPase_c"/>
    <property type="match status" value="1"/>
</dbReference>
<keyword evidence="10" id="KW-0067">ATP-binding</keyword>
<dbReference type="SUPFAM" id="SSF47226">
    <property type="entry name" value="Histidine-containing phosphotransfer domain, HPT domain"/>
    <property type="match status" value="1"/>
</dbReference>
<evidence type="ECO:0000259" key="21">
    <source>
        <dbReference type="PROSITE" id="PS50894"/>
    </source>
</evidence>
<dbReference type="SMART" id="SM00388">
    <property type="entry name" value="HisKA"/>
    <property type="match status" value="1"/>
</dbReference>
<dbReference type="InterPro" id="IPR008207">
    <property type="entry name" value="Sig_transdc_His_kin_Hpt_dom"/>
</dbReference>
<dbReference type="Pfam" id="PF00072">
    <property type="entry name" value="Response_reg"/>
    <property type="match status" value="1"/>
</dbReference>
<dbReference type="CDD" id="cd16922">
    <property type="entry name" value="HATPase_EvgS-ArcB-TorS-like"/>
    <property type="match status" value="1"/>
</dbReference>
<dbReference type="PROSITE" id="PS50112">
    <property type="entry name" value="PAS"/>
    <property type="match status" value="2"/>
</dbReference>
<evidence type="ECO:0000256" key="13">
    <source>
        <dbReference type="ARBA" id="ARBA00023136"/>
    </source>
</evidence>
<feature type="domain" description="Histidine kinase" evidence="17">
    <location>
        <begin position="336"/>
        <end position="557"/>
    </location>
</feature>
<feature type="modified residue" description="4-aspartylphosphate" evidence="15">
    <location>
        <position position="629"/>
    </location>
</feature>
<keyword evidence="4" id="KW-1003">Cell membrane</keyword>
<evidence type="ECO:0000256" key="11">
    <source>
        <dbReference type="ARBA" id="ARBA00022989"/>
    </source>
</evidence>
<feature type="domain" description="PAC" evidence="20">
    <location>
        <begin position="266"/>
        <end position="318"/>
    </location>
</feature>
<name>A0A2Z4GCY5_9BACT</name>
<accession>A0A2Z4GCY5</accession>
<evidence type="ECO:0000256" key="7">
    <source>
        <dbReference type="ARBA" id="ARBA00022692"/>
    </source>
</evidence>
<dbReference type="InterPro" id="IPR036641">
    <property type="entry name" value="HPT_dom_sf"/>
</dbReference>
<feature type="modified residue" description="Phosphohistidine" evidence="14">
    <location>
        <position position="769"/>
    </location>
</feature>
<dbReference type="Gene3D" id="1.10.287.130">
    <property type="match status" value="1"/>
</dbReference>
<dbReference type="RefSeq" id="WP_111372289.1">
    <property type="nucleotide sequence ID" value="NZ_CP029480.1"/>
</dbReference>
<evidence type="ECO:0000256" key="14">
    <source>
        <dbReference type="PROSITE-ProRule" id="PRU00110"/>
    </source>
</evidence>
<dbReference type="CDD" id="cd17546">
    <property type="entry name" value="REC_hyHK_CKI1_RcsC-like"/>
    <property type="match status" value="1"/>
</dbReference>
<keyword evidence="23" id="KW-1185">Reference proteome</keyword>
<dbReference type="Gene3D" id="3.30.565.10">
    <property type="entry name" value="Histidine kinase-like ATPase, C-terminal domain"/>
    <property type="match status" value="1"/>
</dbReference>
<feature type="domain" description="Response regulatory" evidence="18">
    <location>
        <begin position="580"/>
        <end position="697"/>
    </location>
</feature>
<keyword evidence="11" id="KW-1133">Transmembrane helix</keyword>
<evidence type="ECO:0000256" key="5">
    <source>
        <dbReference type="ARBA" id="ARBA00022553"/>
    </source>
</evidence>
<dbReference type="Gene3D" id="3.30.450.20">
    <property type="entry name" value="PAS domain"/>
    <property type="match status" value="2"/>
</dbReference>
<dbReference type="InterPro" id="IPR000014">
    <property type="entry name" value="PAS"/>
</dbReference>
<dbReference type="PROSITE" id="PS50894">
    <property type="entry name" value="HPT"/>
    <property type="match status" value="1"/>
</dbReference>
<dbReference type="Proteomes" id="UP000249873">
    <property type="component" value="Chromosome"/>
</dbReference>
<gene>
    <name evidence="22" type="ORF">DJ013_13335</name>
</gene>
<dbReference type="InterPro" id="IPR005467">
    <property type="entry name" value="His_kinase_dom"/>
</dbReference>
<protein>
    <recommendedName>
        <fullName evidence="3">histidine kinase</fullName>
        <ecNumber evidence="3">2.7.13.3</ecNumber>
    </recommendedName>
</protein>
<feature type="domain" description="PAS" evidence="19">
    <location>
        <begin position="63"/>
        <end position="133"/>
    </location>
</feature>
<keyword evidence="9 22" id="KW-0418">Kinase</keyword>
<evidence type="ECO:0000256" key="9">
    <source>
        <dbReference type="ARBA" id="ARBA00022777"/>
    </source>
</evidence>
<dbReference type="CDD" id="cd00130">
    <property type="entry name" value="PAS"/>
    <property type="match status" value="2"/>
</dbReference>
<dbReference type="PROSITE" id="PS50110">
    <property type="entry name" value="RESPONSE_REGULATORY"/>
    <property type="match status" value="1"/>
</dbReference>
<dbReference type="EC" id="2.7.13.3" evidence="3"/>
<dbReference type="PANTHER" id="PTHR45339:SF1">
    <property type="entry name" value="HYBRID SIGNAL TRANSDUCTION HISTIDINE KINASE J"/>
    <property type="match status" value="1"/>
</dbReference>
<dbReference type="GO" id="GO:0005886">
    <property type="term" value="C:plasma membrane"/>
    <property type="evidence" value="ECO:0007669"/>
    <property type="project" value="UniProtKB-SubCell"/>
</dbReference>